<gene>
    <name evidence="2" type="ORF">H8711_06970</name>
</gene>
<sequence length="306" mass="34014">MKLLQTVFVAGLSALLCAGCARPPESAAPSALREEAAGPAFSFSEASPSPEESLQEESNCVLEAARAVAEQIEREHPPGIERICAAYEYLIVNTVFGPPVGLDAWRYREPVPDAPLDYLHNRALSPLLFGVGSCEDYAAALTVLLRELGYEAEYLPGLTISVYGGFVDHAWTMVRLDGRWYHLDPQLEQNVMRGGTITYRYFLKSDETMMADHRWGESMIRYGGLTEEQVEEVEADYLMHPCPVDGPARAPKQLPQPGRPDRFALERQLAAERRSYEAEYGPLPDLELEVIPPVFGEDGYGINDDF</sequence>
<evidence type="ECO:0000259" key="1">
    <source>
        <dbReference type="SMART" id="SM00460"/>
    </source>
</evidence>
<name>A0A926DXM7_9FIRM</name>
<dbReference type="Gene3D" id="3.10.620.30">
    <property type="match status" value="1"/>
</dbReference>
<proteinExistence type="predicted"/>
<dbReference type="AlphaFoldDB" id="A0A926DXM7"/>
<reference evidence="2" key="1">
    <citation type="submission" date="2020-08" db="EMBL/GenBank/DDBJ databases">
        <title>Genome public.</title>
        <authorList>
            <person name="Liu C."/>
            <person name="Sun Q."/>
        </authorList>
    </citation>
    <scope>NUCLEOTIDE SEQUENCE</scope>
    <source>
        <strain evidence="2">NSJ-31</strain>
    </source>
</reference>
<keyword evidence="3" id="KW-1185">Reference proteome</keyword>
<organism evidence="2 3">
    <name type="scientific">Ligaoa zhengdingensis</name>
    <dbReference type="NCBI Taxonomy" id="2763658"/>
    <lineage>
        <taxon>Bacteria</taxon>
        <taxon>Bacillati</taxon>
        <taxon>Bacillota</taxon>
        <taxon>Clostridia</taxon>
        <taxon>Eubacteriales</taxon>
        <taxon>Oscillospiraceae</taxon>
        <taxon>Ligaoa</taxon>
    </lineage>
</organism>
<dbReference type="Pfam" id="PF01841">
    <property type="entry name" value="Transglut_core"/>
    <property type="match status" value="1"/>
</dbReference>
<accession>A0A926DXM7</accession>
<dbReference type="Proteomes" id="UP000653127">
    <property type="component" value="Unassembled WGS sequence"/>
</dbReference>
<dbReference type="SMART" id="SM00460">
    <property type="entry name" value="TGc"/>
    <property type="match status" value="1"/>
</dbReference>
<dbReference type="SUPFAM" id="SSF54001">
    <property type="entry name" value="Cysteine proteinases"/>
    <property type="match status" value="1"/>
</dbReference>
<evidence type="ECO:0000313" key="2">
    <source>
        <dbReference type="EMBL" id="MBC8546676.1"/>
    </source>
</evidence>
<dbReference type="RefSeq" id="WP_249282755.1">
    <property type="nucleotide sequence ID" value="NZ_JACRST010000008.1"/>
</dbReference>
<dbReference type="InterPro" id="IPR002931">
    <property type="entry name" value="Transglutaminase-like"/>
</dbReference>
<comment type="caution">
    <text evidence="2">The sequence shown here is derived from an EMBL/GenBank/DDBJ whole genome shotgun (WGS) entry which is preliminary data.</text>
</comment>
<dbReference type="EMBL" id="JACRST010000008">
    <property type="protein sequence ID" value="MBC8546676.1"/>
    <property type="molecule type" value="Genomic_DNA"/>
</dbReference>
<dbReference type="InterPro" id="IPR038765">
    <property type="entry name" value="Papain-like_cys_pep_sf"/>
</dbReference>
<feature type="domain" description="Transglutaminase-like" evidence="1">
    <location>
        <begin position="126"/>
        <end position="187"/>
    </location>
</feature>
<evidence type="ECO:0000313" key="3">
    <source>
        <dbReference type="Proteomes" id="UP000653127"/>
    </source>
</evidence>
<protein>
    <recommendedName>
        <fullName evidence="1">Transglutaminase-like domain-containing protein</fullName>
    </recommendedName>
</protein>